<name>A0A1R1PV11_ZANCU</name>
<evidence type="ECO:0000259" key="1">
    <source>
        <dbReference type="Pfam" id="PF23036"/>
    </source>
</evidence>
<feature type="domain" description="TRAPPC10/Trs130 N-terminal" evidence="1">
    <location>
        <begin position="19"/>
        <end position="243"/>
    </location>
</feature>
<reference evidence="3" key="1">
    <citation type="submission" date="2017-01" db="EMBL/GenBank/DDBJ databases">
        <authorList>
            <person name="Wang Y."/>
            <person name="White M."/>
            <person name="Kvist S."/>
            <person name="Moncalvo J.-M."/>
        </authorList>
    </citation>
    <scope>NUCLEOTIDE SEQUENCE [LARGE SCALE GENOMIC DNA]</scope>
    <source>
        <strain evidence="3">COL-18-3</strain>
    </source>
</reference>
<dbReference type="EMBL" id="LSSK01000148">
    <property type="protein sequence ID" value="OMH84797.1"/>
    <property type="molecule type" value="Genomic_DNA"/>
</dbReference>
<organism evidence="2 3">
    <name type="scientific">Zancudomyces culisetae</name>
    <name type="common">Gut fungus</name>
    <name type="synonym">Smittium culisetae</name>
    <dbReference type="NCBI Taxonomy" id="1213189"/>
    <lineage>
        <taxon>Eukaryota</taxon>
        <taxon>Fungi</taxon>
        <taxon>Fungi incertae sedis</taxon>
        <taxon>Zoopagomycota</taxon>
        <taxon>Kickxellomycotina</taxon>
        <taxon>Harpellomycetes</taxon>
        <taxon>Harpellales</taxon>
        <taxon>Legeriomycetaceae</taxon>
        <taxon>Zancudomyces</taxon>
    </lineage>
</organism>
<accession>A0A1R1PV11</accession>
<evidence type="ECO:0000313" key="2">
    <source>
        <dbReference type="EMBL" id="OMH84797.1"/>
    </source>
</evidence>
<dbReference type="PANTHER" id="PTHR13251:SF3">
    <property type="entry name" value="TRAFFICKING PROTEIN PARTICLE COMPLEX SUBUNIT 10"/>
    <property type="match status" value="1"/>
</dbReference>
<dbReference type="InterPro" id="IPR045126">
    <property type="entry name" value="TRAPPC10/Trs130"/>
</dbReference>
<dbReference type="PANTHER" id="PTHR13251">
    <property type="entry name" value="EPILEPSY HOLOPROSENCEPHALY CANDIDATE 1/TMEM1"/>
    <property type="match status" value="1"/>
</dbReference>
<dbReference type="AlphaFoldDB" id="A0A1R1PV11"/>
<gene>
    <name evidence="2" type="ORF">AX774_g1681</name>
</gene>
<dbReference type="GO" id="GO:1990071">
    <property type="term" value="C:TRAPPII protein complex"/>
    <property type="evidence" value="ECO:0007669"/>
    <property type="project" value="InterPro"/>
</dbReference>
<dbReference type="GO" id="GO:0034498">
    <property type="term" value="P:early endosome to Golgi transport"/>
    <property type="evidence" value="ECO:0007669"/>
    <property type="project" value="TreeGrafter"/>
</dbReference>
<dbReference type="Pfam" id="PF23036">
    <property type="entry name" value="TRAPPC10_1st"/>
    <property type="match status" value="1"/>
</dbReference>
<dbReference type="GO" id="GO:0006891">
    <property type="term" value="P:intra-Golgi vesicle-mediated transport"/>
    <property type="evidence" value="ECO:0007669"/>
    <property type="project" value="TreeGrafter"/>
</dbReference>
<dbReference type="OrthoDB" id="5597195at2759"/>
<dbReference type="Proteomes" id="UP000188320">
    <property type="component" value="Unassembled WGS sequence"/>
</dbReference>
<proteinExistence type="predicted"/>
<evidence type="ECO:0000313" key="3">
    <source>
        <dbReference type="Proteomes" id="UP000188320"/>
    </source>
</evidence>
<dbReference type="GO" id="GO:0005829">
    <property type="term" value="C:cytosol"/>
    <property type="evidence" value="ECO:0007669"/>
    <property type="project" value="GOC"/>
</dbReference>
<protein>
    <submittedName>
        <fullName evidence="2">Trafficking protein particle complex subunit 10</fullName>
    </submittedName>
</protein>
<keyword evidence="3" id="KW-1185">Reference proteome</keyword>
<sequence length="1237" mass="141079">MARVALDFQSPILISQKLADNESYKLLVKPRVQQWHNQVCHQKNQEWLIVYVTTEEESKGIATKFLTIRGSNLERLRVDFQNKKETNRIIMLKRDVQDSWVELINKIKELVMVSFESRVISFQEDTRRMANMRQLPGWNYCSYFILKEGFAQLYNTMGVYEEALKQYDELGALFLELLDSKRLSWFDRVGTATSGADRVDILRPNILKCRQQIMENKITLLDFRVYLFGCQARLMVRIGSIREFMQRILVFVRSVVKGVTEFEPNTSEEFICAWTYSACQSAVELCESNAQLLTPDNMHTRLMSACKAELLHESRRQLEKLGYIYRRLPEGYFSMSESFSGLKKYRDEAEAIDVKSTITNPVLLEAIKSDLGFDQIFNNTSEQTVEYYEECGRNRHRDMVLRDIAHLHLLRGRYDRARYYLGRVIPLQRYKIIDNESWLPMYTSLLIDLSYCLKKLGNWVEYVDCLSLLLSEFLSKDYSADQYSNFVSELVDTIETKLDDQLEIDFDCLLELKAVYPDFSSGGNQNIILEITSPHNVSIDVQDIVIELVDIERPLNSIQMSPSLIQSSSGSSEESTNTSRITLMPGLNKIAVGNDNISAPGCYVVTKICVNISNGIFSKTLGSSDSELYDPLVLDSQEIFVVRLSENKSLPHVEFRCLSEGNEQLHDLSTSDTMEMNVVVYSNKKHIFHGSLRLIATKDLSILLTTDAIRIKPCNPTNSEIVIHDDYIVIPELKPDSVLEITLSGLPIDIFRDLLLLSVNFEYCFNHNELANQPTCETGVTLCQNLVDLGNPLCIDISYTHNPLSDFAINTLYIKNTSRLPLRIVDVESKYVDWSPDHFGNMLFNQPDQFTSLLSVLPPTTNQNIKDFDGNTADKDSQLNINLKYVRFSAFMRLKILECLDTSLGHKKCLISDFIRTNYSSYVAELLFLHIVSTMDYKQLESSFKLVFFSDFPIFLSENSHFLAYNSHKYTSTIPELSLFNQKLREMVSYTITRLNNSTTLFDQFEDIDPSSCCVIDRINIPMSTQYPPPATTSPTDLSPLPPSISAKITTAVKTPTSDHFSSLPHPPSSYFTNSAISDYTIFVVGQPISLIAKFLILSQTSDQLRGQYKNTCAKNNIDSTAGQSIHIFSTLDFSQTDWLVSGPIFDYFNIPVSDLELQSTHEFTSQFILVPLRPGKLLLPTFTCRYMCRSSSFVGNDDVDPSSATPLQIQQSGIIYHVDVVMNPEHSSYYSIGISC</sequence>
<dbReference type="InterPro" id="IPR056913">
    <property type="entry name" value="TRAPPC10/Trs130_N"/>
</dbReference>
<comment type="caution">
    <text evidence="2">The sequence shown here is derived from an EMBL/GenBank/DDBJ whole genome shotgun (WGS) entry which is preliminary data.</text>
</comment>